<dbReference type="Proteomes" id="UP000635316">
    <property type="component" value="Unassembled WGS sequence"/>
</dbReference>
<keyword evidence="3" id="KW-1185">Reference proteome</keyword>
<keyword evidence="2" id="KW-0560">Oxidoreductase</keyword>
<evidence type="ECO:0000313" key="3">
    <source>
        <dbReference type="Proteomes" id="UP000635316"/>
    </source>
</evidence>
<accession>A0ABS1E822</accession>
<comment type="caution">
    <text evidence="2">The sequence shown here is derived from an EMBL/GenBank/DDBJ whole genome shotgun (WGS) entry which is preliminary data.</text>
</comment>
<dbReference type="PANTHER" id="PTHR33336">
    <property type="entry name" value="QUINOL MONOOXYGENASE YGIN-RELATED"/>
    <property type="match status" value="1"/>
</dbReference>
<proteinExistence type="predicted"/>
<dbReference type="Pfam" id="PF03992">
    <property type="entry name" value="ABM"/>
    <property type="match status" value="1"/>
</dbReference>
<organism evidence="2 3">
    <name type="scientific">Advenella mandrilli</name>
    <dbReference type="NCBI Taxonomy" id="2800330"/>
    <lineage>
        <taxon>Bacteria</taxon>
        <taxon>Pseudomonadati</taxon>
        <taxon>Pseudomonadota</taxon>
        <taxon>Betaproteobacteria</taxon>
        <taxon>Burkholderiales</taxon>
        <taxon>Alcaligenaceae</taxon>
    </lineage>
</organism>
<dbReference type="PROSITE" id="PS51725">
    <property type="entry name" value="ABM"/>
    <property type="match status" value="1"/>
</dbReference>
<dbReference type="EMBL" id="JAENGP010000001">
    <property type="protein sequence ID" value="MBK1779692.1"/>
    <property type="molecule type" value="Genomic_DNA"/>
</dbReference>
<keyword evidence="2" id="KW-0503">Monooxygenase</keyword>
<dbReference type="InterPro" id="IPR050744">
    <property type="entry name" value="AI-2_Isomerase_LsrG"/>
</dbReference>
<dbReference type="RefSeq" id="WP_200232695.1">
    <property type="nucleotide sequence ID" value="NZ_JAENGP010000001.1"/>
</dbReference>
<evidence type="ECO:0000259" key="1">
    <source>
        <dbReference type="PROSITE" id="PS51725"/>
    </source>
</evidence>
<dbReference type="InterPro" id="IPR011008">
    <property type="entry name" value="Dimeric_a/b-barrel"/>
</dbReference>
<sequence>MFGPGYYVTAQLKTKEGVKPEVLRDALEELCAESLKEPGCSVFFSYQDSDNPAHFVLWERFENEEAFKAHEQEVHTKKYGALGLSEIVNVIRSSKVFA</sequence>
<evidence type="ECO:0000313" key="2">
    <source>
        <dbReference type="EMBL" id="MBK1779692.1"/>
    </source>
</evidence>
<dbReference type="SUPFAM" id="SSF54909">
    <property type="entry name" value="Dimeric alpha+beta barrel"/>
    <property type="match status" value="1"/>
</dbReference>
<reference evidence="2 3" key="1">
    <citation type="submission" date="2020-12" db="EMBL/GenBank/DDBJ databases">
        <authorList>
            <person name="Lu T."/>
            <person name="Wang Q."/>
            <person name="Han X."/>
        </authorList>
    </citation>
    <scope>NUCLEOTIDE SEQUENCE [LARGE SCALE GENOMIC DNA]</scope>
    <source>
        <strain evidence="2 3">WQ 585</strain>
    </source>
</reference>
<feature type="domain" description="ABM" evidence="1">
    <location>
        <begin position="6"/>
        <end position="97"/>
    </location>
</feature>
<protein>
    <submittedName>
        <fullName evidence="2">Antibiotic biosynthesis monooxygenase</fullName>
    </submittedName>
</protein>
<dbReference type="GO" id="GO:0004497">
    <property type="term" value="F:monooxygenase activity"/>
    <property type="evidence" value="ECO:0007669"/>
    <property type="project" value="UniProtKB-KW"/>
</dbReference>
<dbReference type="PANTHER" id="PTHR33336:SF15">
    <property type="entry name" value="ABM DOMAIN-CONTAINING PROTEIN"/>
    <property type="match status" value="1"/>
</dbReference>
<dbReference type="InterPro" id="IPR007138">
    <property type="entry name" value="ABM_dom"/>
</dbReference>
<dbReference type="Gene3D" id="3.30.70.100">
    <property type="match status" value="1"/>
</dbReference>
<gene>
    <name evidence="2" type="ORF">JHL22_00500</name>
</gene>
<name>A0ABS1E822_9BURK</name>